<dbReference type="AlphaFoldDB" id="A0A1X6PF74"/>
<protein>
    <submittedName>
        <fullName evidence="1">Uncharacterized protein</fullName>
    </submittedName>
</protein>
<organism evidence="1 2">
    <name type="scientific">Porphyra umbilicalis</name>
    <name type="common">Purple laver</name>
    <name type="synonym">Red alga</name>
    <dbReference type="NCBI Taxonomy" id="2786"/>
    <lineage>
        <taxon>Eukaryota</taxon>
        <taxon>Rhodophyta</taxon>
        <taxon>Bangiophyceae</taxon>
        <taxon>Bangiales</taxon>
        <taxon>Bangiaceae</taxon>
        <taxon>Porphyra</taxon>
    </lineage>
</organism>
<evidence type="ECO:0000313" key="2">
    <source>
        <dbReference type="Proteomes" id="UP000218209"/>
    </source>
</evidence>
<sequence>MREELDTSRSAMNGIDALRAVARQEQYRMGRSLQACLRTRVLERLKACPPAATRGGRSGGRGAAVAERVAVKFEVDATRGALDELVQMLSLGYEPSTGRRSTRPTRKVCFTSPQDLLAACGVAPEVLLDVTIRSFVRRGNQSTPARVLIERHVDDEGTVWYVLSRDEAAETAEVAVRERETWSERRRAYAYPLKKETVAIGDVNGLPSRSPTTLVWRASAACGVAGVEGADAAGRVCLTLPACVIEELDDQLTALVCPAQPQ</sequence>
<reference evidence="1 2" key="1">
    <citation type="submission" date="2017-03" db="EMBL/GenBank/DDBJ databases">
        <title>WGS assembly of Porphyra umbilicalis.</title>
        <authorList>
            <person name="Brawley S.H."/>
            <person name="Blouin N.A."/>
            <person name="Ficko-Blean E."/>
            <person name="Wheeler G.L."/>
            <person name="Lohr M."/>
            <person name="Goodson H.V."/>
            <person name="Jenkins J.W."/>
            <person name="Blaby-Haas C.E."/>
            <person name="Helliwell K.E."/>
            <person name="Chan C."/>
            <person name="Marriage T."/>
            <person name="Bhattacharya D."/>
            <person name="Klein A.S."/>
            <person name="Badis Y."/>
            <person name="Brodie J."/>
            <person name="Cao Y."/>
            <person name="Collen J."/>
            <person name="Dittami S.M."/>
            <person name="Gachon C.M."/>
            <person name="Green B.R."/>
            <person name="Karpowicz S."/>
            <person name="Kim J.W."/>
            <person name="Kudahl U."/>
            <person name="Lin S."/>
            <person name="Michel G."/>
            <person name="Mittag M."/>
            <person name="Olson B.J."/>
            <person name="Pangilinan J."/>
            <person name="Peng Y."/>
            <person name="Qiu H."/>
            <person name="Shu S."/>
            <person name="Singer J.T."/>
            <person name="Smith A.G."/>
            <person name="Sprecher B.N."/>
            <person name="Wagner V."/>
            <person name="Wang W."/>
            <person name="Wang Z.-Y."/>
            <person name="Yan J."/>
            <person name="Yarish C."/>
            <person name="Zoeuner-Riek S."/>
            <person name="Zhuang Y."/>
            <person name="Zou Y."/>
            <person name="Lindquist E.A."/>
            <person name="Grimwood J."/>
            <person name="Barry K."/>
            <person name="Rokhsar D.S."/>
            <person name="Schmutz J."/>
            <person name="Stiller J.W."/>
            <person name="Grossman A.R."/>
            <person name="Prochnik S.E."/>
        </authorList>
    </citation>
    <scope>NUCLEOTIDE SEQUENCE [LARGE SCALE GENOMIC DNA]</scope>
    <source>
        <strain evidence="1">4086291</strain>
    </source>
</reference>
<evidence type="ECO:0000313" key="1">
    <source>
        <dbReference type="EMBL" id="OSX79395.1"/>
    </source>
</evidence>
<accession>A0A1X6PF74</accession>
<keyword evidence="2" id="KW-1185">Reference proteome</keyword>
<proteinExistence type="predicted"/>
<name>A0A1X6PF74_PORUM</name>
<dbReference type="EMBL" id="KV918791">
    <property type="protein sequence ID" value="OSX79395.1"/>
    <property type="molecule type" value="Genomic_DNA"/>
</dbReference>
<dbReference type="Proteomes" id="UP000218209">
    <property type="component" value="Unassembled WGS sequence"/>
</dbReference>
<gene>
    <name evidence="1" type="ORF">BU14_0077s0015</name>
</gene>